<proteinExistence type="predicted"/>
<evidence type="ECO:0000256" key="2">
    <source>
        <dbReference type="SAM" id="Phobius"/>
    </source>
</evidence>
<feature type="transmembrane region" description="Helical" evidence="2">
    <location>
        <begin position="6"/>
        <end position="28"/>
    </location>
</feature>
<evidence type="ECO:0000256" key="1">
    <source>
        <dbReference type="SAM" id="MobiDB-lite"/>
    </source>
</evidence>
<dbReference type="EMBL" id="GIFC01007445">
    <property type="protein sequence ID" value="MXU89528.1"/>
    <property type="molecule type" value="Transcribed_RNA"/>
</dbReference>
<accession>A0A6B0UCJ3</accession>
<keyword evidence="2" id="KW-0812">Transmembrane</keyword>
<organism evidence="3">
    <name type="scientific">Ixodes ricinus</name>
    <name type="common">Common tick</name>
    <name type="synonym">Acarus ricinus</name>
    <dbReference type="NCBI Taxonomy" id="34613"/>
    <lineage>
        <taxon>Eukaryota</taxon>
        <taxon>Metazoa</taxon>
        <taxon>Ecdysozoa</taxon>
        <taxon>Arthropoda</taxon>
        <taxon>Chelicerata</taxon>
        <taxon>Arachnida</taxon>
        <taxon>Acari</taxon>
        <taxon>Parasitiformes</taxon>
        <taxon>Ixodida</taxon>
        <taxon>Ixodoidea</taxon>
        <taxon>Ixodidae</taxon>
        <taxon>Ixodinae</taxon>
        <taxon>Ixodes</taxon>
    </lineage>
</organism>
<keyword evidence="2" id="KW-1133">Transmembrane helix</keyword>
<keyword evidence="2" id="KW-0472">Membrane</keyword>
<dbReference type="AlphaFoldDB" id="A0A6B0UCJ3"/>
<reference evidence="3" key="1">
    <citation type="submission" date="2019-12" db="EMBL/GenBank/DDBJ databases">
        <title>An insight into the sialome of adult female Ixodes ricinus ticks feeding for 6 days.</title>
        <authorList>
            <person name="Perner J."/>
            <person name="Ribeiro J.M.C."/>
        </authorList>
    </citation>
    <scope>NUCLEOTIDE SEQUENCE</scope>
    <source>
        <strain evidence="3">Semi-engorged</strain>
        <tissue evidence="3">Salivary glands</tissue>
    </source>
</reference>
<sequence length="108" mass="12273">MGSADFFSFLLVPWIFFFFCRLLQAVLFRFAEALLLWRIQVVNRRRERAGGTGNQKRAGGTPRDPHHPNTKRQTVAVYFASCPRDTASESLSPLEHYMAPAEQSSAIL</sequence>
<name>A0A6B0UCJ3_IXORI</name>
<feature type="region of interest" description="Disordered" evidence="1">
    <location>
        <begin position="47"/>
        <end position="70"/>
    </location>
</feature>
<evidence type="ECO:0000313" key="3">
    <source>
        <dbReference type="EMBL" id="MXU89528.1"/>
    </source>
</evidence>
<protein>
    <submittedName>
        <fullName evidence="3">Putative secreted protein</fullName>
    </submittedName>
</protein>